<reference evidence="4 5" key="1">
    <citation type="journal article" date="2020" name="Biotechnol. Biofuels">
        <title>New insights from the biogas microbiome by comprehensive genome-resolved metagenomics of nearly 1600 species originating from multiple anaerobic digesters.</title>
        <authorList>
            <person name="Campanaro S."/>
            <person name="Treu L."/>
            <person name="Rodriguez-R L.M."/>
            <person name="Kovalovszki A."/>
            <person name="Ziels R.M."/>
            <person name="Maus I."/>
            <person name="Zhu X."/>
            <person name="Kougias P.G."/>
            <person name="Basile A."/>
            <person name="Luo G."/>
            <person name="Schluter A."/>
            <person name="Konstantinidis K.T."/>
            <person name="Angelidaki I."/>
        </authorList>
    </citation>
    <scope>NUCLEOTIDE SEQUENCE [LARGE SCALE GENOMIC DNA]</scope>
    <source>
        <strain evidence="4">AS05jafATM_4</strain>
    </source>
</reference>
<dbReference type="EMBL" id="DUTF01000033">
    <property type="protein sequence ID" value="HHY25424.1"/>
    <property type="molecule type" value="Genomic_DNA"/>
</dbReference>
<dbReference type="InterPro" id="IPR008964">
    <property type="entry name" value="Invasin/intimin_cell_adhesion"/>
</dbReference>
<name>A0A7C6Z2F6_9FIRM</name>
<dbReference type="Pfam" id="PF13620">
    <property type="entry name" value="CarboxypepD_reg"/>
    <property type="match status" value="1"/>
</dbReference>
<dbReference type="InterPro" id="IPR007253">
    <property type="entry name" value="Cell_wall-bd_2"/>
</dbReference>
<feature type="non-terminal residue" evidence="4">
    <location>
        <position position="1"/>
    </location>
</feature>
<feature type="domain" description="Big-1" evidence="3">
    <location>
        <begin position="180"/>
        <end position="280"/>
    </location>
</feature>
<proteinExistence type="inferred from homology"/>
<evidence type="ECO:0000313" key="4">
    <source>
        <dbReference type="EMBL" id="HHY25424.1"/>
    </source>
</evidence>
<sequence length="1036" mass="110819">ANGDLEDKGKGGTTFKWYRGQNQDGTGKVPIDGATSQTYTLGIEDQGQYIFFEVTPVAQTGVLKGSPTVSDGQGRVILPSSMNLDGTVTDQKTDEKIADATVILKDLSGNEIDRTKTDKDGKYSFNKVKLGKYKIVVENPQYSTKTTDIDVMPNSSNGTVRVDVSGNLTLTKDVELVDFIITLVADPSSIVGDGKQATTLHALITDKDNNPIPGIKVDFSALDGNSSIGSFPGGSEATTDHEGKCSVVYKSANLSGIVSKTVVVRAEVNDDNGLHAVSEILVTFEPSSIQGIVVDNEGKPIEGAIVEVDEEIEGIRFYAKMITGIDGTYKIAVPKGDMNYKAKITKPVVVNGVEWGKVTFTHTCEVGEITGVAKESFDSLKTITGVALLKSPDGNVQALNGPSYEIELIDDEQNPISTGELTNEGIFKVDNLAPGTYTINLKHDVGAGQKLTIGKAEATVTADGEIVISTILIDPYGTVTDKETGRPISGVTMELYWADTQLNKDNGHTPGTLVVLPADPAATNNNANPQPTSSTGYYAWMVIPDGDYYIIAKKSGYYTYDSRQDKRQETIGNSWIKDGIIHVGTDIVLYDIVMDPRDSDRGSGGGSAPIGPVTPPVIPPTENTSNIVNPQNPALVVPADRLTKKEILIAAINQYNEREKVTAQKENRAPRLISVGDLNESDYAISSSNSSIADFDTNGLLNISGKGLFVIRISEKGTNNVYEYQMVASQGLQRLAGANRVDTALAIARGSYYGKVKSVVVARSDEFPDALTGSVLAYKKEAPVLLVGHSETDCQKLIEYLKGYLEPQGTVYILGGTRAVSQYVEDSVKDNGFSNIIRLGGADRYGTAARISEHLDVTQGRPVVIASGQSFPDSLSVSSIAAAQQFPLLIVNPNSIPDEIREELLQRNPSKVYIIGLQGAVSDGVRDEVAQLTGLGQENIVRIGGQDRYASTLAVAQYFDPSGRGVSIATGRDFPDALAGSVYSAKLKDPLILVGETLSTDLKNYLKVRKPSDIVIFGGQGAVSPAIEEQLKSLVE</sequence>
<dbReference type="SUPFAM" id="SSF49478">
    <property type="entry name" value="Cna protein B-type domain"/>
    <property type="match status" value="1"/>
</dbReference>
<evidence type="ECO:0000256" key="2">
    <source>
        <dbReference type="SAM" id="MobiDB-lite"/>
    </source>
</evidence>
<dbReference type="PANTHER" id="PTHR30032:SF8">
    <property type="entry name" value="GERMINATION-SPECIFIC N-ACETYLMURAMOYL-L-ALANINE AMIDASE"/>
    <property type="match status" value="1"/>
</dbReference>
<dbReference type="SMART" id="SM00634">
    <property type="entry name" value="BID_1"/>
    <property type="match status" value="1"/>
</dbReference>
<dbReference type="Pfam" id="PF02369">
    <property type="entry name" value="Big_1"/>
    <property type="match status" value="1"/>
</dbReference>
<evidence type="ECO:0000256" key="1">
    <source>
        <dbReference type="ARBA" id="ARBA00010116"/>
    </source>
</evidence>
<dbReference type="Gene3D" id="2.60.40.10">
    <property type="entry name" value="Immunoglobulins"/>
    <property type="match status" value="1"/>
</dbReference>
<dbReference type="SUPFAM" id="SSF49464">
    <property type="entry name" value="Carboxypeptidase regulatory domain-like"/>
    <property type="match status" value="2"/>
</dbReference>
<dbReference type="Gene3D" id="3.40.50.12090">
    <property type="match status" value="2"/>
</dbReference>
<dbReference type="PROSITE" id="PS51127">
    <property type="entry name" value="BIG1"/>
    <property type="match status" value="1"/>
</dbReference>
<dbReference type="InterPro" id="IPR051922">
    <property type="entry name" value="Bact_Sporulation_Assoc"/>
</dbReference>
<feature type="region of interest" description="Disordered" evidence="2">
    <location>
        <begin position="598"/>
        <end position="626"/>
    </location>
</feature>
<dbReference type="Gene3D" id="2.60.40.1120">
    <property type="entry name" value="Carboxypeptidase-like, regulatory domain"/>
    <property type="match status" value="3"/>
</dbReference>
<dbReference type="Pfam" id="PF04122">
    <property type="entry name" value="CW_binding_2"/>
    <property type="match status" value="3"/>
</dbReference>
<protein>
    <recommendedName>
        <fullName evidence="3">Big-1 domain-containing protein</fullName>
    </recommendedName>
</protein>
<dbReference type="Gene3D" id="2.60.40.2700">
    <property type="match status" value="1"/>
</dbReference>
<dbReference type="PANTHER" id="PTHR30032">
    <property type="entry name" value="N-ACETYLMURAMOYL-L-ALANINE AMIDASE-RELATED"/>
    <property type="match status" value="1"/>
</dbReference>
<dbReference type="SUPFAM" id="SSF49373">
    <property type="entry name" value="Invasin/intimin cell-adhesion fragments"/>
    <property type="match status" value="1"/>
</dbReference>
<comment type="caution">
    <text evidence="4">The sequence shown here is derived from an EMBL/GenBank/DDBJ whole genome shotgun (WGS) entry which is preliminary data.</text>
</comment>
<evidence type="ECO:0000259" key="3">
    <source>
        <dbReference type="PROSITE" id="PS51127"/>
    </source>
</evidence>
<dbReference type="InterPro" id="IPR003344">
    <property type="entry name" value="Big_1_dom"/>
</dbReference>
<accession>A0A7C6Z2F6</accession>
<dbReference type="AlphaFoldDB" id="A0A7C6Z2F6"/>
<dbReference type="Proteomes" id="UP000553059">
    <property type="component" value="Unassembled WGS sequence"/>
</dbReference>
<organism evidence="4 5">
    <name type="scientific">Desulfitobacterium dehalogenans</name>
    <dbReference type="NCBI Taxonomy" id="36854"/>
    <lineage>
        <taxon>Bacteria</taxon>
        <taxon>Bacillati</taxon>
        <taxon>Bacillota</taxon>
        <taxon>Clostridia</taxon>
        <taxon>Eubacteriales</taxon>
        <taxon>Desulfitobacteriaceae</taxon>
        <taxon>Desulfitobacterium</taxon>
    </lineage>
</organism>
<gene>
    <name evidence="4" type="ORF">GX523_01510</name>
</gene>
<comment type="similarity">
    <text evidence="1">Belongs to the intimin/invasin family.</text>
</comment>
<evidence type="ECO:0000313" key="5">
    <source>
        <dbReference type="Proteomes" id="UP000553059"/>
    </source>
</evidence>
<dbReference type="InterPro" id="IPR008969">
    <property type="entry name" value="CarboxyPept-like_regulatory"/>
</dbReference>
<dbReference type="InterPro" id="IPR013783">
    <property type="entry name" value="Ig-like_fold"/>
</dbReference>